<reference evidence="3 4" key="1">
    <citation type="submission" date="2019-05" db="EMBL/GenBank/DDBJ databases">
        <title>Another draft genome of Portunus trituberculatus and its Hox gene families provides insights of decapod evolution.</title>
        <authorList>
            <person name="Jeong J.-H."/>
            <person name="Song I."/>
            <person name="Kim S."/>
            <person name="Choi T."/>
            <person name="Kim D."/>
            <person name="Ryu S."/>
            <person name="Kim W."/>
        </authorList>
    </citation>
    <scope>NUCLEOTIDE SEQUENCE [LARGE SCALE GENOMIC DNA]</scope>
    <source>
        <tissue evidence="3">Muscle</tissue>
    </source>
</reference>
<organism evidence="3 4">
    <name type="scientific">Portunus trituberculatus</name>
    <name type="common">Swimming crab</name>
    <name type="synonym">Neptunus trituberculatus</name>
    <dbReference type="NCBI Taxonomy" id="210409"/>
    <lineage>
        <taxon>Eukaryota</taxon>
        <taxon>Metazoa</taxon>
        <taxon>Ecdysozoa</taxon>
        <taxon>Arthropoda</taxon>
        <taxon>Crustacea</taxon>
        <taxon>Multicrustacea</taxon>
        <taxon>Malacostraca</taxon>
        <taxon>Eumalacostraca</taxon>
        <taxon>Eucarida</taxon>
        <taxon>Decapoda</taxon>
        <taxon>Pleocyemata</taxon>
        <taxon>Brachyura</taxon>
        <taxon>Eubrachyura</taxon>
        <taxon>Portunoidea</taxon>
        <taxon>Portunidae</taxon>
        <taxon>Portuninae</taxon>
        <taxon>Portunus</taxon>
    </lineage>
</organism>
<sequence length="980" mass="108509">MLETLLSTWSSYEDNINEEEIPANIDRTQPYPRAPDTYYRCQEPLEVILEILGEESEDEMKQKGIHDETETQGSHDCHSEDEETLCGSEDFSIDSLDECPALENKTTWLQLAKSTSGSDIVQVYSDEETHNTRALTEAHQTREETVNTENSGSKSVSSKVKGRDTSDRDKLRCLTSEIEEYLRETTLLLESATSYCSPKKKKENTSQDHPVIKNQMVMNTRNVNDTDTHTAHHLSSSTTIAVPTSAPSPATLHHGTTRNKPATCTSTVAGTETSLDILEKIWEPITGPLNNSGSSEGMEDAREDASFDYPMVSVSFTPEGDEDEDEEWKTSEFTQERGESPHEYLLLSDMMTISRSVAGKEAESQYFSALESSSGTMDALEWEERNAKSRGASPVIYVPSQRTEEDEYFFTSLENAGDNWLAMYDEPGECLESSSLEQLSVTPHDSSCEDMNTNTGGGAIDAAGLASSTPKRSSVPPPPPPRKGLSPPLLPPPPRRSLPPPPPPIRNSNPPPPPPPPRPPPPRPESPPLTVSCLASLERLCNTWDAHHDNSDRQTLGLAELELAAGIAAESRSENFEGQITRVKLEDSGRISQNDVHREEMHSRLNQQDELMRANRALKTDSIHDTTGITDNPQNKAVYARVGLGKENGTSRNVTENMKVPCIGGETKIISSQFRISARLEEIFREAELETCILTNRDILLSPPLPTVGVGDETNTGQEEDDHLTARQREAMDLQRQLNEILNKMDVMYEEHQRARSTRHEEPPNKRTPMDRLVRDSGVLTVTQSSEKTAFQDILNISEDLKHICMFHVNKTEGGEYQPDHTTAMTPTGTPMTATTTPPSAYHRRPDDVTTPTLHHITEADTGDARHNNRDNYEVPGVRLRTPAPDGGTVGYPPPDGGAAADSPRLIRFLQELRARNAQCYDLPLRYLKELLVYTPDGDADGAISPHSHSVKVSVLKYWSPCGLIPSVLGHISTLSFGCD</sequence>
<name>A0A5B7FNG8_PORTR</name>
<dbReference type="Proteomes" id="UP000324222">
    <property type="component" value="Unassembled WGS sequence"/>
</dbReference>
<feature type="compositionally biased region" description="Basic and acidic residues" evidence="2">
    <location>
        <begin position="59"/>
        <end position="78"/>
    </location>
</feature>
<feature type="coiled-coil region" evidence="1">
    <location>
        <begin position="724"/>
        <end position="751"/>
    </location>
</feature>
<keyword evidence="1" id="KW-0175">Coiled coil</keyword>
<protein>
    <submittedName>
        <fullName evidence="3">Uncharacterized protein</fullName>
    </submittedName>
</protein>
<keyword evidence="4" id="KW-1185">Reference proteome</keyword>
<accession>A0A5B7FNG8</accession>
<evidence type="ECO:0000313" key="3">
    <source>
        <dbReference type="EMBL" id="MPC47025.1"/>
    </source>
</evidence>
<comment type="caution">
    <text evidence="3">The sequence shown here is derived from an EMBL/GenBank/DDBJ whole genome shotgun (WGS) entry which is preliminary data.</text>
</comment>
<feature type="region of interest" description="Disordered" evidence="2">
    <location>
        <begin position="434"/>
        <end position="530"/>
    </location>
</feature>
<feature type="compositionally biased region" description="Polar residues" evidence="2">
    <location>
        <begin position="441"/>
        <end position="454"/>
    </location>
</feature>
<evidence type="ECO:0000256" key="2">
    <source>
        <dbReference type="SAM" id="MobiDB-lite"/>
    </source>
</evidence>
<proteinExistence type="predicted"/>
<dbReference type="PANTHER" id="PTHR48125:SF12">
    <property type="entry name" value="AT HOOK TRANSCRIPTION FACTOR FAMILY-RELATED"/>
    <property type="match status" value="1"/>
</dbReference>
<feature type="compositionally biased region" description="Pro residues" evidence="2">
    <location>
        <begin position="475"/>
        <end position="527"/>
    </location>
</feature>
<feature type="region of interest" description="Disordered" evidence="2">
    <location>
        <begin position="863"/>
        <end position="886"/>
    </location>
</feature>
<feature type="region of interest" description="Disordered" evidence="2">
    <location>
        <begin position="816"/>
        <end position="846"/>
    </location>
</feature>
<feature type="region of interest" description="Disordered" evidence="2">
    <location>
        <begin position="316"/>
        <end position="339"/>
    </location>
</feature>
<gene>
    <name evidence="3" type="ORF">E2C01_040759</name>
</gene>
<evidence type="ECO:0000256" key="1">
    <source>
        <dbReference type="SAM" id="Coils"/>
    </source>
</evidence>
<feature type="region of interest" description="Disordered" evidence="2">
    <location>
        <begin position="57"/>
        <end position="83"/>
    </location>
</feature>
<dbReference type="AlphaFoldDB" id="A0A5B7FNG8"/>
<feature type="compositionally biased region" description="Low complexity" evidence="2">
    <location>
        <begin position="822"/>
        <end position="839"/>
    </location>
</feature>
<feature type="compositionally biased region" description="Basic and acidic residues" evidence="2">
    <location>
        <begin position="863"/>
        <end position="873"/>
    </location>
</feature>
<dbReference type="OrthoDB" id="6368396at2759"/>
<feature type="region of interest" description="Disordered" evidence="2">
    <location>
        <begin position="136"/>
        <end position="167"/>
    </location>
</feature>
<dbReference type="PANTHER" id="PTHR48125">
    <property type="entry name" value="LP07818P1"/>
    <property type="match status" value="1"/>
</dbReference>
<evidence type="ECO:0000313" key="4">
    <source>
        <dbReference type="Proteomes" id="UP000324222"/>
    </source>
</evidence>
<feature type="compositionally biased region" description="Basic and acidic residues" evidence="2">
    <location>
        <begin position="328"/>
        <end position="339"/>
    </location>
</feature>
<dbReference type="EMBL" id="VSRR010007505">
    <property type="protein sequence ID" value="MPC47025.1"/>
    <property type="molecule type" value="Genomic_DNA"/>
</dbReference>